<comment type="caution">
    <text evidence="2">The sequence shown here is derived from an EMBL/GenBank/DDBJ whole genome shotgun (WGS) entry which is preliminary data.</text>
</comment>
<dbReference type="Proteomes" id="UP001159363">
    <property type="component" value="Chromosome 9"/>
</dbReference>
<name>A0ABQ9GRI7_9NEOP</name>
<protein>
    <submittedName>
        <fullName evidence="2">Uncharacterized protein</fullName>
    </submittedName>
</protein>
<feature type="compositionally biased region" description="Polar residues" evidence="1">
    <location>
        <begin position="1"/>
        <end position="23"/>
    </location>
</feature>
<keyword evidence="3" id="KW-1185">Reference proteome</keyword>
<evidence type="ECO:0000313" key="2">
    <source>
        <dbReference type="EMBL" id="KAJ8874638.1"/>
    </source>
</evidence>
<gene>
    <name evidence="2" type="ORF">PR048_025504</name>
</gene>
<feature type="region of interest" description="Disordered" evidence="1">
    <location>
        <begin position="1"/>
        <end position="24"/>
    </location>
</feature>
<proteinExistence type="predicted"/>
<reference evidence="2 3" key="1">
    <citation type="submission" date="2023-02" db="EMBL/GenBank/DDBJ databases">
        <title>LHISI_Scaffold_Assembly.</title>
        <authorList>
            <person name="Stuart O.P."/>
            <person name="Cleave R."/>
            <person name="Magrath M.J.L."/>
            <person name="Mikheyev A.S."/>
        </authorList>
    </citation>
    <scope>NUCLEOTIDE SEQUENCE [LARGE SCALE GENOMIC DNA]</scope>
    <source>
        <strain evidence="2">Daus_M_001</strain>
        <tissue evidence="2">Leg muscle</tissue>
    </source>
</reference>
<organism evidence="2 3">
    <name type="scientific">Dryococelus australis</name>
    <dbReference type="NCBI Taxonomy" id="614101"/>
    <lineage>
        <taxon>Eukaryota</taxon>
        <taxon>Metazoa</taxon>
        <taxon>Ecdysozoa</taxon>
        <taxon>Arthropoda</taxon>
        <taxon>Hexapoda</taxon>
        <taxon>Insecta</taxon>
        <taxon>Pterygota</taxon>
        <taxon>Neoptera</taxon>
        <taxon>Polyneoptera</taxon>
        <taxon>Phasmatodea</taxon>
        <taxon>Verophasmatodea</taxon>
        <taxon>Anareolatae</taxon>
        <taxon>Phasmatidae</taxon>
        <taxon>Eurycanthinae</taxon>
        <taxon>Dryococelus</taxon>
    </lineage>
</organism>
<evidence type="ECO:0000256" key="1">
    <source>
        <dbReference type="SAM" id="MobiDB-lite"/>
    </source>
</evidence>
<accession>A0ABQ9GRI7</accession>
<sequence length="178" mass="20100">MPQTVSKTPESASESEMNKTASKLTPRIAKKRCAVDDENNEAILHKAYKILTQKTELVSTFPYKSFGTHVANELRKYDRQTLSYAKKAFSDILLQVDIGQFYPTHHGPRTSSYYSSYGSLSSTSCVPFTSFVQSTPAPKHPSCKNLFTPLLVTLSQLRRQIVKRMELILSLVMVMRTD</sequence>
<dbReference type="EMBL" id="JARBHB010000010">
    <property type="protein sequence ID" value="KAJ8874638.1"/>
    <property type="molecule type" value="Genomic_DNA"/>
</dbReference>
<evidence type="ECO:0000313" key="3">
    <source>
        <dbReference type="Proteomes" id="UP001159363"/>
    </source>
</evidence>